<evidence type="ECO:0000313" key="2">
    <source>
        <dbReference type="EMBL" id="KAK3773305.1"/>
    </source>
</evidence>
<feature type="coiled-coil region" evidence="1">
    <location>
        <begin position="51"/>
        <end position="78"/>
    </location>
</feature>
<accession>A0AAE0ZPY6</accession>
<comment type="caution">
    <text evidence="2">The sequence shown here is derived from an EMBL/GenBank/DDBJ whole genome shotgun (WGS) entry which is preliminary data.</text>
</comment>
<organism evidence="2 3">
    <name type="scientific">Elysia crispata</name>
    <name type="common">lettuce slug</name>
    <dbReference type="NCBI Taxonomy" id="231223"/>
    <lineage>
        <taxon>Eukaryota</taxon>
        <taxon>Metazoa</taxon>
        <taxon>Spiralia</taxon>
        <taxon>Lophotrochozoa</taxon>
        <taxon>Mollusca</taxon>
        <taxon>Gastropoda</taxon>
        <taxon>Heterobranchia</taxon>
        <taxon>Euthyneura</taxon>
        <taxon>Panpulmonata</taxon>
        <taxon>Sacoglossa</taxon>
        <taxon>Placobranchoidea</taxon>
        <taxon>Plakobranchidae</taxon>
        <taxon>Elysia</taxon>
    </lineage>
</organism>
<protein>
    <submittedName>
        <fullName evidence="2">Uncharacterized protein</fullName>
    </submittedName>
</protein>
<evidence type="ECO:0000313" key="3">
    <source>
        <dbReference type="Proteomes" id="UP001283361"/>
    </source>
</evidence>
<dbReference type="EMBL" id="JAWDGP010003545">
    <property type="protein sequence ID" value="KAK3773305.1"/>
    <property type="molecule type" value="Genomic_DNA"/>
</dbReference>
<evidence type="ECO:0000256" key="1">
    <source>
        <dbReference type="SAM" id="Coils"/>
    </source>
</evidence>
<name>A0AAE0ZPY6_9GAST</name>
<reference evidence="2" key="1">
    <citation type="journal article" date="2023" name="G3 (Bethesda)">
        <title>A reference genome for the long-term kleptoplast-retaining sea slug Elysia crispata morphotype clarki.</title>
        <authorList>
            <person name="Eastman K.E."/>
            <person name="Pendleton A.L."/>
            <person name="Shaikh M.A."/>
            <person name="Suttiyut T."/>
            <person name="Ogas R."/>
            <person name="Tomko P."/>
            <person name="Gavelis G."/>
            <person name="Widhalm J.R."/>
            <person name="Wisecaver J.H."/>
        </authorList>
    </citation>
    <scope>NUCLEOTIDE SEQUENCE</scope>
    <source>
        <strain evidence="2">ECLA1</strain>
    </source>
</reference>
<dbReference type="Proteomes" id="UP001283361">
    <property type="component" value="Unassembled WGS sequence"/>
</dbReference>
<sequence>MLELLSMLRPLTTWQMLLGVCLLDLALIAMRLSWPGVSTSSHQQRLQTHRLEELLARQAVLARKVEDSRRQLEESRQQVYGLMAYQASKAAVEAEQMRLLAQGVDDLEQGLARLLKERAQGTRDRQNGTHTGLVT</sequence>
<keyword evidence="3" id="KW-1185">Reference proteome</keyword>
<gene>
    <name evidence="2" type="ORF">RRG08_023192</name>
</gene>
<proteinExistence type="predicted"/>
<dbReference type="AlphaFoldDB" id="A0AAE0ZPY6"/>
<keyword evidence="1" id="KW-0175">Coiled coil</keyword>